<dbReference type="Proteomes" id="UP000487989">
    <property type="component" value="Unassembled WGS sequence"/>
</dbReference>
<dbReference type="EMBL" id="CYZF01000015">
    <property type="protein sequence ID" value="CUP54697.1"/>
    <property type="molecule type" value="Genomic_DNA"/>
</dbReference>
<dbReference type="EMBL" id="QRVP01000014">
    <property type="protein sequence ID" value="RGS53575.1"/>
    <property type="molecule type" value="Genomic_DNA"/>
</dbReference>
<gene>
    <name evidence="3" type="ORF">DWX87_14405</name>
    <name evidence="1" type="ORF">ERS417307_03911</name>
    <name evidence="2" type="ORF">GAP48_04325</name>
</gene>
<proteinExistence type="predicted"/>
<reference evidence="3 5" key="2">
    <citation type="submission" date="2018-08" db="EMBL/GenBank/DDBJ databases">
        <title>A genome reference for cultivated species of the human gut microbiota.</title>
        <authorList>
            <person name="Zou Y."/>
            <person name="Xue W."/>
            <person name="Luo G."/>
        </authorList>
    </citation>
    <scope>NUCLEOTIDE SEQUENCE [LARGE SCALE GENOMIC DNA]</scope>
    <source>
        <strain evidence="3 5">AF21-53</strain>
    </source>
</reference>
<dbReference type="AlphaFoldDB" id="A0A174P6M6"/>
<evidence type="ECO:0000313" key="1">
    <source>
        <dbReference type="EMBL" id="CUP54697.1"/>
    </source>
</evidence>
<dbReference type="Proteomes" id="UP000095419">
    <property type="component" value="Unassembled WGS sequence"/>
</dbReference>
<reference evidence="1 4" key="1">
    <citation type="submission" date="2015-09" db="EMBL/GenBank/DDBJ databases">
        <authorList>
            <consortium name="Pathogen Informatics"/>
        </authorList>
    </citation>
    <scope>NUCLEOTIDE SEQUENCE [LARGE SCALE GENOMIC DNA]</scope>
    <source>
        <strain evidence="1 4">2789STDY5608791</strain>
    </source>
</reference>
<evidence type="ECO:0000313" key="4">
    <source>
        <dbReference type="Proteomes" id="UP000095419"/>
    </source>
</evidence>
<dbReference type="EMBL" id="WCTJ01000004">
    <property type="protein sequence ID" value="KAB4257693.1"/>
    <property type="molecule type" value="Genomic_DNA"/>
</dbReference>
<accession>A0A174P6M6</accession>
<evidence type="ECO:0000313" key="6">
    <source>
        <dbReference type="Proteomes" id="UP000487989"/>
    </source>
</evidence>
<evidence type="ECO:0000313" key="5">
    <source>
        <dbReference type="Proteomes" id="UP000285283"/>
    </source>
</evidence>
<sequence length="79" mass="9116">MEANMCVIKEIGRFLKKGADTFREASQGRYYEESEAIDELKKEMFGKEEKRSDDKANLLRDRRSVEGDVRKSLTNLVVG</sequence>
<reference evidence="2 6" key="3">
    <citation type="journal article" date="2019" name="Nat. Med.">
        <title>A library of human gut bacterial isolates paired with longitudinal multiomics data enables mechanistic microbiome research.</title>
        <authorList>
            <person name="Poyet M."/>
            <person name="Groussin M."/>
            <person name="Gibbons S.M."/>
            <person name="Avila-Pacheco J."/>
            <person name="Jiang X."/>
            <person name="Kearney S.M."/>
            <person name="Perrotta A.R."/>
            <person name="Berdy B."/>
            <person name="Zhao S."/>
            <person name="Lieberman T.D."/>
            <person name="Swanson P.K."/>
            <person name="Smith M."/>
            <person name="Roesemann S."/>
            <person name="Alexander J.E."/>
            <person name="Rich S.A."/>
            <person name="Livny J."/>
            <person name="Vlamakis H."/>
            <person name="Clish C."/>
            <person name="Bullock K."/>
            <person name="Deik A."/>
            <person name="Scott J."/>
            <person name="Pierce K.A."/>
            <person name="Xavier R.J."/>
            <person name="Alm E.J."/>
        </authorList>
    </citation>
    <scope>NUCLEOTIDE SEQUENCE [LARGE SCALE GENOMIC DNA]</scope>
    <source>
        <strain evidence="2 6">BIOML-A3</strain>
    </source>
</reference>
<evidence type="ECO:0000313" key="2">
    <source>
        <dbReference type="EMBL" id="KAB4257693.1"/>
    </source>
</evidence>
<dbReference type="Proteomes" id="UP000285283">
    <property type="component" value="Unassembled WGS sequence"/>
</dbReference>
<protein>
    <submittedName>
        <fullName evidence="1">Uncharacterized protein</fullName>
    </submittedName>
</protein>
<organism evidence="1 4">
    <name type="scientific">Bacteroides uniformis</name>
    <dbReference type="NCBI Taxonomy" id="820"/>
    <lineage>
        <taxon>Bacteria</taxon>
        <taxon>Pseudomonadati</taxon>
        <taxon>Bacteroidota</taxon>
        <taxon>Bacteroidia</taxon>
        <taxon>Bacteroidales</taxon>
        <taxon>Bacteroidaceae</taxon>
        <taxon>Bacteroides</taxon>
    </lineage>
</organism>
<evidence type="ECO:0000313" key="3">
    <source>
        <dbReference type="EMBL" id="RGS53575.1"/>
    </source>
</evidence>
<name>A0A174P6M6_BACUN</name>